<keyword evidence="1" id="KW-0677">Repeat</keyword>
<proteinExistence type="predicted"/>
<organism evidence="4 5">
    <name type="scientific">Candidatus Obscuribacter phosphatis</name>
    <dbReference type="NCBI Taxonomy" id="1906157"/>
    <lineage>
        <taxon>Bacteria</taxon>
        <taxon>Bacillati</taxon>
        <taxon>Candidatus Melainabacteria</taxon>
        <taxon>Candidatus Obscuribacterales</taxon>
        <taxon>Candidatus Obscuribacteraceae</taxon>
        <taxon>Candidatus Obscuribacter</taxon>
    </lineage>
</organism>
<dbReference type="EMBL" id="JAFLCK010000004">
    <property type="protein sequence ID" value="MBN8659661.1"/>
    <property type="molecule type" value="Genomic_DNA"/>
</dbReference>
<dbReference type="InterPro" id="IPR011990">
    <property type="entry name" value="TPR-like_helical_dom_sf"/>
</dbReference>
<dbReference type="Gene3D" id="1.25.40.10">
    <property type="entry name" value="Tetratricopeptide repeat domain"/>
    <property type="match status" value="3"/>
</dbReference>
<name>A0A8J7TL70_9BACT</name>
<feature type="repeat" description="TPR" evidence="3">
    <location>
        <begin position="213"/>
        <end position="246"/>
    </location>
</feature>
<gene>
    <name evidence="4" type="ORF">J0M35_04815</name>
</gene>
<feature type="repeat" description="TPR" evidence="3">
    <location>
        <begin position="289"/>
        <end position="322"/>
    </location>
</feature>
<dbReference type="Proteomes" id="UP000664277">
    <property type="component" value="Unassembled WGS sequence"/>
</dbReference>
<dbReference type="Pfam" id="PF13432">
    <property type="entry name" value="TPR_16"/>
    <property type="match status" value="1"/>
</dbReference>
<protein>
    <submittedName>
        <fullName evidence="4">Tetratricopeptide repeat protein</fullName>
    </submittedName>
</protein>
<dbReference type="PROSITE" id="PS50005">
    <property type="entry name" value="TPR"/>
    <property type="match status" value="3"/>
</dbReference>
<dbReference type="SUPFAM" id="SSF48452">
    <property type="entry name" value="TPR-like"/>
    <property type="match status" value="1"/>
</dbReference>
<dbReference type="PANTHER" id="PTHR44858">
    <property type="entry name" value="TETRATRICOPEPTIDE REPEAT PROTEIN 6"/>
    <property type="match status" value="1"/>
</dbReference>
<evidence type="ECO:0000313" key="4">
    <source>
        <dbReference type="EMBL" id="MBN8659661.1"/>
    </source>
</evidence>
<dbReference type="PANTHER" id="PTHR44858:SF1">
    <property type="entry name" value="UDP-N-ACETYLGLUCOSAMINE--PEPTIDE N-ACETYLGLUCOSAMINYLTRANSFERASE SPINDLY-RELATED"/>
    <property type="match status" value="1"/>
</dbReference>
<sequence length="408" mass="46042">MIKANKTAILLIALALWQVNNLPPSIAAKKQANSERSHHKKTLSDWNFLTKYGGRSTNELIRDKSFVSLLKAIAPEHNNLVESGSSLVDSAFDRMGGPPDSIKIIENRYVIVSASMNNFAPAKCLLLCDIAGKKGLIALTDGEEWPSLYLISKQYDAIADCPQLFQAELNDWLNRERVPLLSRVYVSKKGVGKREEFDKLNSLSKLIERQPDYKLYERRADLLAESGKLRESIKDYDKVIELCPADNKLTLSRAYAARATALKADNKLQEALSDLDQAIKLNPCTYEAASYFARRGMIYELLNDKERALSDFDAAIKANKGYPGYLQRALFFHRLNQNDKAMEDLNEELKKCGSYLKPKILRTKAEILVCQDKLNEGLQAIDQAIKLEPSSKEALLLEKQIKKRLNSK</sequence>
<evidence type="ECO:0000256" key="3">
    <source>
        <dbReference type="PROSITE-ProRule" id="PRU00339"/>
    </source>
</evidence>
<reference evidence="4" key="1">
    <citation type="submission" date="2021-02" db="EMBL/GenBank/DDBJ databases">
        <title>Genome-Resolved Metagenomics of a Microbial Community Performing Photosynthetic Biological Nutrient Removal.</title>
        <authorList>
            <person name="Mcdaniel E.A."/>
        </authorList>
    </citation>
    <scope>NUCLEOTIDE SEQUENCE</scope>
    <source>
        <strain evidence="4">UWPOB_OBS1</strain>
    </source>
</reference>
<evidence type="ECO:0000313" key="5">
    <source>
        <dbReference type="Proteomes" id="UP000664277"/>
    </source>
</evidence>
<feature type="repeat" description="TPR" evidence="3">
    <location>
        <begin position="252"/>
        <end position="285"/>
    </location>
</feature>
<dbReference type="SMART" id="SM00028">
    <property type="entry name" value="TPR"/>
    <property type="match status" value="4"/>
</dbReference>
<dbReference type="AlphaFoldDB" id="A0A8J7TL70"/>
<dbReference type="Pfam" id="PF13181">
    <property type="entry name" value="TPR_8"/>
    <property type="match status" value="1"/>
</dbReference>
<keyword evidence="2 3" id="KW-0802">TPR repeat</keyword>
<accession>A0A8J7TL70</accession>
<dbReference type="InterPro" id="IPR050498">
    <property type="entry name" value="Ycf3"/>
</dbReference>
<evidence type="ECO:0000256" key="1">
    <source>
        <dbReference type="ARBA" id="ARBA00022737"/>
    </source>
</evidence>
<comment type="caution">
    <text evidence="4">The sequence shown here is derived from an EMBL/GenBank/DDBJ whole genome shotgun (WGS) entry which is preliminary data.</text>
</comment>
<dbReference type="InterPro" id="IPR019734">
    <property type="entry name" value="TPR_rpt"/>
</dbReference>
<evidence type="ECO:0000256" key="2">
    <source>
        <dbReference type="ARBA" id="ARBA00022803"/>
    </source>
</evidence>